<dbReference type="Gene3D" id="1.20.1440.130">
    <property type="entry name" value="VKOR domain"/>
    <property type="match status" value="1"/>
</dbReference>
<evidence type="ECO:0000256" key="9">
    <source>
        <dbReference type="ARBA" id="ARBA00023284"/>
    </source>
</evidence>
<evidence type="ECO:0000256" key="6">
    <source>
        <dbReference type="ARBA" id="ARBA00023002"/>
    </source>
</evidence>
<keyword evidence="7 10" id="KW-0472">Membrane</keyword>
<dbReference type="EMBL" id="SMAF01000001">
    <property type="protein sequence ID" value="TCT01422.1"/>
    <property type="molecule type" value="Genomic_DNA"/>
</dbReference>
<evidence type="ECO:0000256" key="7">
    <source>
        <dbReference type="ARBA" id="ARBA00023136"/>
    </source>
</evidence>
<dbReference type="GO" id="GO:0048038">
    <property type="term" value="F:quinone binding"/>
    <property type="evidence" value="ECO:0007669"/>
    <property type="project" value="UniProtKB-KW"/>
</dbReference>
<evidence type="ECO:0000256" key="3">
    <source>
        <dbReference type="ARBA" id="ARBA00022692"/>
    </source>
</evidence>
<keyword evidence="4" id="KW-0874">Quinone</keyword>
<keyword evidence="5 10" id="KW-1133">Transmembrane helix</keyword>
<feature type="transmembrane region" description="Helical" evidence="10">
    <location>
        <begin position="67"/>
        <end position="87"/>
    </location>
</feature>
<evidence type="ECO:0000259" key="11">
    <source>
        <dbReference type="SMART" id="SM00756"/>
    </source>
</evidence>
<keyword evidence="3 10" id="KW-0812">Transmembrane</keyword>
<dbReference type="InterPro" id="IPR038354">
    <property type="entry name" value="VKOR_sf"/>
</dbReference>
<dbReference type="Pfam" id="PF07884">
    <property type="entry name" value="VKOR"/>
    <property type="match status" value="1"/>
</dbReference>
<dbReference type="SUPFAM" id="SSF52833">
    <property type="entry name" value="Thioredoxin-like"/>
    <property type="match status" value="1"/>
</dbReference>
<evidence type="ECO:0000313" key="12">
    <source>
        <dbReference type="EMBL" id="TCT01422.1"/>
    </source>
</evidence>
<dbReference type="OrthoDB" id="185994at2"/>
<comment type="caution">
    <text evidence="12">The sequence shown here is derived from an EMBL/GenBank/DDBJ whole genome shotgun (WGS) entry which is preliminary data.</text>
</comment>
<evidence type="ECO:0000256" key="8">
    <source>
        <dbReference type="ARBA" id="ARBA00023157"/>
    </source>
</evidence>
<keyword evidence="8" id="KW-1015">Disulfide bond</keyword>
<feature type="transmembrane region" description="Helical" evidence="10">
    <location>
        <begin position="108"/>
        <end position="126"/>
    </location>
</feature>
<proteinExistence type="inferred from homology"/>
<keyword evidence="6" id="KW-0560">Oxidoreductase</keyword>
<feature type="transmembrane region" description="Helical" evidence="10">
    <location>
        <begin position="27"/>
        <end position="47"/>
    </location>
</feature>
<evidence type="ECO:0000256" key="1">
    <source>
        <dbReference type="ARBA" id="ARBA00004141"/>
    </source>
</evidence>
<name>A0A4R3LM91_9GAMM</name>
<dbReference type="InterPro" id="IPR044698">
    <property type="entry name" value="VKOR/LTO1"/>
</dbReference>
<sequence length="291" mass="31104">MSRKAVKPAKPATKPVNANRLKPDGPVAILAGLGLLLTAYLGIVALSGSKPAFCTAGSSCDLIQSSAWSTLLGVPMAWWGFGLYLLLLIVSVQPVRRPVPRWQRQSRLALIGVAISLYLTTAGWLALDAFCAWCLLSLALLVAILVLLSVRPPEGAPASGWSTWWINNGALAAAIVLVIGVWQGGLLTAPESPRLRALAEHLTSTGAKFYGASWCPACRDQKAAFGRAGEHLPYVECSPQGQRGPVALACTDAGIEGFPTWIIRGRKYQQAFSTEELERMSAFRWPKAGAN</sequence>
<reference evidence="12 13" key="1">
    <citation type="submission" date="2019-03" db="EMBL/GenBank/DDBJ databases">
        <title>Genomic Encyclopedia of Type Strains, Phase IV (KMG-IV): sequencing the most valuable type-strain genomes for metagenomic binning, comparative biology and taxonomic classification.</title>
        <authorList>
            <person name="Goeker M."/>
        </authorList>
    </citation>
    <scope>NUCLEOTIDE SEQUENCE [LARGE SCALE GENOMIC DNA]</scope>
    <source>
        <strain evidence="12 13">DSM 21944</strain>
    </source>
</reference>
<dbReference type="CDD" id="cd12916">
    <property type="entry name" value="VKOR_1"/>
    <property type="match status" value="1"/>
</dbReference>
<feature type="domain" description="Vitamin K epoxide reductase" evidence="11">
    <location>
        <begin position="20"/>
        <end position="152"/>
    </location>
</feature>
<dbReference type="GO" id="GO:0016020">
    <property type="term" value="C:membrane"/>
    <property type="evidence" value="ECO:0007669"/>
    <property type="project" value="UniProtKB-SubCell"/>
</dbReference>
<dbReference type="AlphaFoldDB" id="A0A4R3LM91"/>
<comment type="subcellular location">
    <subcellularLocation>
        <location evidence="1">Membrane</location>
        <topology evidence="1">Multi-pass membrane protein</topology>
    </subcellularLocation>
</comment>
<feature type="transmembrane region" description="Helical" evidence="10">
    <location>
        <begin position="132"/>
        <end position="150"/>
    </location>
</feature>
<evidence type="ECO:0000256" key="2">
    <source>
        <dbReference type="ARBA" id="ARBA00006214"/>
    </source>
</evidence>
<evidence type="ECO:0000256" key="10">
    <source>
        <dbReference type="SAM" id="Phobius"/>
    </source>
</evidence>
<protein>
    <submittedName>
        <fullName evidence="12">Putative membrane protein</fullName>
    </submittedName>
</protein>
<dbReference type="SMART" id="SM00756">
    <property type="entry name" value="VKc"/>
    <property type="match status" value="1"/>
</dbReference>
<feature type="transmembrane region" description="Helical" evidence="10">
    <location>
        <begin position="162"/>
        <end position="182"/>
    </location>
</feature>
<evidence type="ECO:0000256" key="4">
    <source>
        <dbReference type="ARBA" id="ARBA00022719"/>
    </source>
</evidence>
<dbReference type="InterPro" id="IPR036249">
    <property type="entry name" value="Thioredoxin-like_sf"/>
</dbReference>
<evidence type="ECO:0000313" key="13">
    <source>
        <dbReference type="Proteomes" id="UP000294599"/>
    </source>
</evidence>
<dbReference type="InterPro" id="IPR012932">
    <property type="entry name" value="VKOR"/>
</dbReference>
<dbReference type="Proteomes" id="UP000294599">
    <property type="component" value="Unassembled WGS sequence"/>
</dbReference>
<dbReference type="Gene3D" id="3.40.30.10">
    <property type="entry name" value="Glutaredoxin"/>
    <property type="match status" value="1"/>
</dbReference>
<comment type="similarity">
    <text evidence="2">Belongs to the VKOR family.</text>
</comment>
<keyword evidence="9" id="KW-0676">Redox-active center</keyword>
<evidence type="ECO:0000256" key="5">
    <source>
        <dbReference type="ARBA" id="ARBA00022989"/>
    </source>
</evidence>
<dbReference type="PANTHER" id="PTHR34573">
    <property type="entry name" value="VKC DOMAIN-CONTAINING PROTEIN"/>
    <property type="match status" value="1"/>
</dbReference>
<keyword evidence="13" id="KW-1185">Reference proteome</keyword>
<dbReference type="GO" id="GO:0016491">
    <property type="term" value="F:oxidoreductase activity"/>
    <property type="evidence" value="ECO:0007669"/>
    <property type="project" value="UniProtKB-KW"/>
</dbReference>
<organism evidence="12 13">
    <name type="scientific">Pseudofulvimonas gallinarii</name>
    <dbReference type="NCBI Taxonomy" id="634155"/>
    <lineage>
        <taxon>Bacteria</taxon>
        <taxon>Pseudomonadati</taxon>
        <taxon>Pseudomonadota</taxon>
        <taxon>Gammaproteobacteria</taxon>
        <taxon>Lysobacterales</taxon>
        <taxon>Rhodanobacteraceae</taxon>
        <taxon>Pseudofulvimonas</taxon>
    </lineage>
</organism>
<dbReference type="RefSeq" id="WP_123521337.1">
    <property type="nucleotide sequence ID" value="NZ_JBHLWF010000005.1"/>
</dbReference>
<dbReference type="PANTHER" id="PTHR34573:SF1">
    <property type="entry name" value="VITAMIN K EPOXIDE REDUCTASE DOMAIN-CONTAINING PROTEIN"/>
    <property type="match status" value="1"/>
</dbReference>
<accession>A0A4R3LM91</accession>
<gene>
    <name evidence="12" type="ORF">EDC25_101292</name>
</gene>